<dbReference type="GO" id="GO:0030257">
    <property type="term" value="C:type III protein secretion system complex"/>
    <property type="evidence" value="ECO:0007669"/>
    <property type="project" value="InterPro"/>
</dbReference>
<dbReference type="AlphaFoldDB" id="A0A932LZG4"/>
<sequence length="426" mass="46781">MDAPVDFQKFHNALKEIHSTRVNGKVIQVVGTVIQGHGPGSSVGALCDIFPQGRQSRVVAEVVGFRDHRILLMPLGDVRGIRPGSRIVARHQRATIRVGETLLGRVIDGLGNPIDEGELLRPREEYPIYAPPINPLQRRRIEEPLDLGIRAINGLLTCGKGQRIGILAGSGVGKSIVLGMIARYTNADVNVIALIGERGREVRDFIEKNLGPEGLQRSVVVAATSDQPPLIRMRGAFIATAIAEYFRSRGKHVLLMMDSVTRFAMALREIGLAIGEPPTTKGYTPSVFAMLPITGLYTVLVEGDDLNEPISDTVRSILDGHIVLSRQQANQNHYPAIDILGSVSRLMIDIVGPTHRDLANRLRGVLATYQEAVDLINIGAYVQGSNERIDYALKMIDPINRYLCQGIDERVDFKTSQTQLEELFKA</sequence>
<dbReference type="CDD" id="cd18117">
    <property type="entry name" value="ATP-synt_flagellum-secretory_path_III_N"/>
    <property type="match status" value="1"/>
</dbReference>
<organism evidence="10 11">
    <name type="scientific">Tectimicrobiota bacterium</name>
    <dbReference type="NCBI Taxonomy" id="2528274"/>
    <lineage>
        <taxon>Bacteria</taxon>
        <taxon>Pseudomonadati</taxon>
        <taxon>Nitrospinota/Tectimicrobiota group</taxon>
        <taxon>Candidatus Tectimicrobiota</taxon>
    </lineage>
</organism>
<evidence type="ECO:0000259" key="9">
    <source>
        <dbReference type="SMART" id="SM00382"/>
    </source>
</evidence>
<comment type="subcellular location">
    <subcellularLocation>
        <location evidence="1">Cytoplasm</location>
    </subcellularLocation>
</comment>
<name>A0A932LZG4_UNCTE</name>
<keyword evidence="4" id="KW-0547">Nucleotide-binding</keyword>
<reference evidence="10" key="1">
    <citation type="submission" date="2020-07" db="EMBL/GenBank/DDBJ databases">
        <title>Huge and variable diversity of episymbiotic CPR bacteria and DPANN archaea in groundwater ecosystems.</title>
        <authorList>
            <person name="He C.Y."/>
            <person name="Keren R."/>
            <person name="Whittaker M."/>
            <person name="Farag I.F."/>
            <person name="Doudna J."/>
            <person name="Cate J.H.D."/>
            <person name="Banfield J.F."/>
        </authorList>
    </citation>
    <scope>NUCLEOTIDE SEQUENCE</scope>
    <source>
        <strain evidence="10">NC_groundwater_717_Ag_S-0.2um_59_8</strain>
    </source>
</reference>
<gene>
    <name evidence="10" type="ORF">HYY65_03045</name>
</gene>
<comment type="caution">
    <text evidence="10">The sequence shown here is derived from an EMBL/GenBank/DDBJ whole genome shotgun (WGS) entry which is preliminary data.</text>
</comment>
<dbReference type="FunFam" id="3.40.50.12240:FF:000002">
    <property type="entry name" value="Flagellum-specific ATP synthase FliI"/>
    <property type="match status" value="1"/>
</dbReference>
<evidence type="ECO:0000313" key="11">
    <source>
        <dbReference type="Proteomes" id="UP000741360"/>
    </source>
</evidence>
<dbReference type="Pfam" id="PF02874">
    <property type="entry name" value="ATP-synt_ab_N"/>
    <property type="match status" value="1"/>
</dbReference>
<dbReference type="GO" id="GO:0008564">
    <property type="term" value="F:protein-exporting ATPase activity"/>
    <property type="evidence" value="ECO:0007669"/>
    <property type="project" value="UniProtKB-EC"/>
</dbReference>
<comment type="catalytic activity">
    <reaction evidence="8">
        <text>ATP + H2O + cellular proteinSide 1 = ADP + phosphate + cellular proteinSide 2.</text>
        <dbReference type="EC" id="7.4.2.8"/>
    </reaction>
</comment>
<dbReference type="SMART" id="SM00382">
    <property type="entry name" value="AAA"/>
    <property type="match status" value="1"/>
</dbReference>
<dbReference type="GO" id="GO:0016887">
    <property type="term" value="F:ATP hydrolysis activity"/>
    <property type="evidence" value="ECO:0007669"/>
    <property type="project" value="InterPro"/>
</dbReference>
<evidence type="ECO:0000256" key="6">
    <source>
        <dbReference type="ARBA" id="ARBA00022927"/>
    </source>
</evidence>
<feature type="domain" description="AAA+ ATPase" evidence="9">
    <location>
        <begin position="160"/>
        <end position="328"/>
    </location>
</feature>
<dbReference type="SUPFAM" id="SSF52540">
    <property type="entry name" value="P-loop containing nucleoside triphosphate hydrolases"/>
    <property type="match status" value="1"/>
</dbReference>
<evidence type="ECO:0000313" key="10">
    <source>
        <dbReference type="EMBL" id="MBI3014047.1"/>
    </source>
</evidence>
<dbReference type="InterPro" id="IPR003593">
    <property type="entry name" value="AAA+_ATPase"/>
</dbReference>
<evidence type="ECO:0000256" key="7">
    <source>
        <dbReference type="ARBA" id="ARBA00022967"/>
    </source>
</evidence>
<dbReference type="EMBL" id="JACPSX010000050">
    <property type="protein sequence ID" value="MBI3014047.1"/>
    <property type="molecule type" value="Genomic_DNA"/>
</dbReference>
<dbReference type="InterPro" id="IPR020003">
    <property type="entry name" value="ATPase_a/bsu_AS"/>
</dbReference>
<dbReference type="NCBIfam" id="TIGR01026">
    <property type="entry name" value="fliI_yscN"/>
    <property type="match status" value="1"/>
</dbReference>
<evidence type="ECO:0000256" key="8">
    <source>
        <dbReference type="ARBA" id="ARBA00034006"/>
    </source>
</evidence>
<dbReference type="PANTHER" id="PTHR15184:SF9">
    <property type="entry name" value="SPI-1 TYPE 3 SECRETION SYSTEM ATPASE"/>
    <property type="match status" value="1"/>
</dbReference>
<dbReference type="CDD" id="cd18114">
    <property type="entry name" value="ATP-synt_flagellum-secretory_path_III_C"/>
    <property type="match status" value="1"/>
</dbReference>
<dbReference type="InterPro" id="IPR005714">
    <property type="entry name" value="ATPase_T3SS_FliI/YscN"/>
</dbReference>
<protein>
    <submittedName>
        <fullName evidence="10">FliI/YscN family ATPase</fullName>
    </submittedName>
</protein>
<dbReference type="PANTHER" id="PTHR15184">
    <property type="entry name" value="ATP SYNTHASE"/>
    <property type="match status" value="1"/>
</dbReference>
<keyword evidence="2" id="KW-0813">Transport</keyword>
<dbReference type="GO" id="GO:0005524">
    <property type="term" value="F:ATP binding"/>
    <property type="evidence" value="ECO:0007669"/>
    <property type="project" value="UniProtKB-KW"/>
</dbReference>
<dbReference type="GO" id="GO:0005737">
    <property type="term" value="C:cytoplasm"/>
    <property type="evidence" value="ECO:0007669"/>
    <property type="project" value="UniProtKB-SubCell"/>
</dbReference>
<dbReference type="InterPro" id="IPR027417">
    <property type="entry name" value="P-loop_NTPase"/>
</dbReference>
<dbReference type="InterPro" id="IPR000194">
    <property type="entry name" value="ATPase_F1/V1/A1_a/bsu_nucl-bd"/>
</dbReference>
<proteinExistence type="predicted"/>
<dbReference type="InterPro" id="IPR050053">
    <property type="entry name" value="ATPase_alpha/beta_chains"/>
</dbReference>
<dbReference type="InterPro" id="IPR004100">
    <property type="entry name" value="ATPase_F1/V1/A1_a/bsu_N"/>
</dbReference>
<dbReference type="Proteomes" id="UP000741360">
    <property type="component" value="Unassembled WGS sequence"/>
</dbReference>
<keyword evidence="7" id="KW-1278">Translocase</keyword>
<accession>A0A932LZG4</accession>
<dbReference type="Pfam" id="PF00006">
    <property type="entry name" value="ATP-synt_ab"/>
    <property type="match status" value="1"/>
</dbReference>
<dbReference type="GO" id="GO:0030254">
    <property type="term" value="P:protein secretion by the type III secretion system"/>
    <property type="evidence" value="ECO:0007669"/>
    <property type="project" value="InterPro"/>
</dbReference>
<dbReference type="Gene3D" id="3.40.50.12240">
    <property type="match status" value="1"/>
</dbReference>
<evidence type="ECO:0000256" key="3">
    <source>
        <dbReference type="ARBA" id="ARBA00022490"/>
    </source>
</evidence>
<evidence type="ECO:0000256" key="2">
    <source>
        <dbReference type="ARBA" id="ARBA00022448"/>
    </source>
</evidence>
<dbReference type="GO" id="GO:0046933">
    <property type="term" value="F:proton-transporting ATP synthase activity, rotational mechanism"/>
    <property type="evidence" value="ECO:0007669"/>
    <property type="project" value="TreeGrafter"/>
</dbReference>
<keyword evidence="5" id="KW-0067">ATP-binding</keyword>
<evidence type="ECO:0000256" key="5">
    <source>
        <dbReference type="ARBA" id="ARBA00022840"/>
    </source>
</evidence>
<keyword evidence="6" id="KW-0653">Protein transport</keyword>
<dbReference type="CDD" id="cd01136">
    <property type="entry name" value="ATPase_flagellum-secretory_path_III"/>
    <property type="match status" value="1"/>
</dbReference>
<dbReference type="InterPro" id="IPR040627">
    <property type="entry name" value="T3SS_ATPase_C"/>
</dbReference>
<evidence type="ECO:0000256" key="4">
    <source>
        <dbReference type="ARBA" id="ARBA00022741"/>
    </source>
</evidence>
<keyword evidence="3" id="KW-0963">Cytoplasm</keyword>
<dbReference type="Pfam" id="PF18269">
    <property type="entry name" value="T3SS_ATPase_C"/>
    <property type="match status" value="1"/>
</dbReference>
<dbReference type="PROSITE" id="PS00152">
    <property type="entry name" value="ATPASE_ALPHA_BETA"/>
    <property type="match status" value="1"/>
</dbReference>
<evidence type="ECO:0000256" key="1">
    <source>
        <dbReference type="ARBA" id="ARBA00004496"/>
    </source>
</evidence>